<accession>A0A1R3XQ36</accession>
<dbReference type="PANTHER" id="PTHR42852">
    <property type="entry name" value="THIOL:DISULFIDE INTERCHANGE PROTEIN DSBE"/>
    <property type="match status" value="1"/>
</dbReference>
<evidence type="ECO:0000313" key="3">
    <source>
        <dbReference type="Proteomes" id="UP000187181"/>
    </source>
</evidence>
<feature type="domain" description="Thioredoxin" evidence="1">
    <location>
        <begin position="260"/>
        <end position="396"/>
    </location>
</feature>
<dbReference type="CDD" id="cd02966">
    <property type="entry name" value="TlpA_like_family"/>
    <property type="match status" value="1"/>
</dbReference>
<dbReference type="PANTHER" id="PTHR42852:SF13">
    <property type="entry name" value="PROTEIN DIPZ"/>
    <property type="match status" value="1"/>
</dbReference>
<dbReference type="STRING" id="1317125.SAMN05444128_3402"/>
<dbReference type="PROSITE" id="PS51352">
    <property type="entry name" value="THIOREDOXIN_2"/>
    <property type="match status" value="1"/>
</dbReference>
<organism evidence="2 3">
    <name type="scientific">Pontibacter indicus</name>
    <dbReference type="NCBI Taxonomy" id="1317125"/>
    <lineage>
        <taxon>Bacteria</taxon>
        <taxon>Pseudomonadati</taxon>
        <taxon>Bacteroidota</taxon>
        <taxon>Cytophagia</taxon>
        <taxon>Cytophagales</taxon>
        <taxon>Hymenobacteraceae</taxon>
        <taxon>Pontibacter</taxon>
    </lineage>
</organism>
<dbReference type="GO" id="GO:0016491">
    <property type="term" value="F:oxidoreductase activity"/>
    <property type="evidence" value="ECO:0007669"/>
    <property type="project" value="InterPro"/>
</dbReference>
<evidence type="ECO:0000259" key="1">
    <source>
        <dbReference type="PROSITE" id="PS51352"/>
    </source>
</evidence>
<dbReference type="GO" id="GO:0016209">
    <property type="term" value="F:antioxidant activity"/>
    <property type="evidence" value="ECO:0007669"/>
    <property type="project" value="InterPro"/>
</dbReference>
<gene>
    <name evidence="2" type="ORF">SAMN05444128_3402</name>
</gene>
<dbReference type="Proteomes" id="UP000187181">
    <property type="component" value="Unassembled WGS sequence"/>
</dbReference>
<dbReference type="SUPFAM" id="SSF52833">
    <property type="entry name" value="Thioredoxin-like"/>
    <property type="match status" value="1"/>
</dbReference>
<dbReference type="GO" id="GO:0016853">
    <property type="term" value="F:isomerase activity"/>
    <property type="evidence" value="ECO:0007669"/>
    <property type="project" value="UniProtKB-KW"/>
</dbReference>
<dbReference type="InterPro" id="IPR036249">
    <property type="entry name" value="Thioredoxin-like_sf"/>
</dbReference>
<dbReference type="InterPro" id="IPR000866">
    <property type="entry name" value="AhpC/TSA"/>
</dbReference>
<dbReference type="Gene3D" id="3.40.30.10">
    <property type="entry name" value="Glutaredoxin"/>
    <property type="match status" value="1"/>
</dbReference>
<dbReference type="InterPro" id="IPR013766">
    <property type="entry name" value="Thioredoxin_domain"/>
</dbReference>
<sequence>MRTLQAKLILSGCFFLSILSGLHPVLGQGADNPTADRVLSAVYEKLAGMRSLQYAYRLELNYASEDYHRALPGSAYLEFTPSDTLIGFRYQVEHDNMKFVYNGTESFVLDQDQKTMRLNTSPEFQYFAGITAFYNSLVTLRKAIPALIADKTIGKSIADTTMDKRECYVIRLTLDRRVIDRLGGFSELGTDRKVSYEITVEKESYLPVQILQRNDQNQDFMLTAFSRIMPDAASPSELSWYYSSYADQYKLTQKKALQPLQEHTAAPDWQLPLYGSPEAVQLQQLRGKVVLLEFWTKNCGYCISVVPALNSLVKRFAHEQVVVLGVNAHDTEEGINSFYKKNRPHYKSVFKGKGVSEAYGVGYFPAIVLLDKAGRVLYQGEYDQKKIEGLIRTALQ</sequence>
<dbReference type="AlphaFoldDB" id="A0A1R3XQ36"/>
<dbReference type="InterPro" id="IPR050553">
    <property type="entry name" value="Thioredoxin_ResA/DsbE_sf"/>
</dbReference>
<dbReference type="EMBL" id="FTPP01000003">
    <property type="protein sequence ID" value="SIT94031.1"/>
    <property type="molecule type" value="Genomic_DNA"/>
</dbReference>
<dbReference type="RefSeq" id="WP_170871900.1">
    <property type="nucleotide sequence ID" value="NZ_FTPP01000003.1"/>
</dbReference>
<keyword evidence="2" id="KW-0413">Isomerase</keyword>
<proteinExistence type="predicted"/>
<dbReference type="Pfam" id="PF00578">
    <property type="entry name" value="AhpC-TSA"/>
    <property type="match status" value="1"/>
</dbReference>
<name>A0A1R3XQ36_9BACT</name>
<keyword evidence="3" id="KW-1185">Reference proteome</keyword>
<protein>
    <submittedName>
        <fullName evidence="2">Thiol-disulfide isomerase or thioredoxin</fullName>
    </submittedName>
</protein>
<reference evidence="3" key="1">
    <citation type="submission" date="2017-01" db="EMBL/GenBank/DDBJ databases">
        <authorList>
            <person name="Varghese N."/>
            <person name="Submissions S."/>
        </authorList>
    </citation>
    <scope>NUCLEOTIDE SEQUENCE [LARGE SCALE GENOMIC DNA]</scope>
    <source>
        <strain evidence="3">LP100</strain>
    </source>
</reference>
<evidence type="ECO:0000313" key="2">
    <source>
        <dbReference type="EMBL" id="SIT94031.1"/>
    </source>
</evidence>